<dbReference type="OrthoDB" id="4768206at2759"/>
<dbReference type="KEGG" id="pchm:VFPPC_06686"/>
<feature type="region of interest" description="Disordered" evidence="1">
    <location>
        <begin position="1"/>
        <end position="40"/>
    </location>
</feature>
<dbReference type="RefSeq" id="XP_018138436.1">
    <property type="nucleotide sequence ID" value="XM_018285679.1"/>
</dbReference>
<dbReference type="Pfam" id="PF10601">
    <property type="entry name" value="zf-LITAF-like"/>
    <property type="match status" value="1"/>
</dbReference>
<dbReference type="InterPro" id="IPR006629">
    <property type="entry name" value="LITAF"/>
</dbReference>
<name>A0A179F554_METCM</name>
<evidence type="ECO:0000256" key="1">
    <source>
        <dbReference type="SAM" id="MobiDB-lite"/>
    </source>
</evidence>
<organism evidence="3 4">
    <name type="scientific">Pochonia chlamydosporia 170</name>
    <dbReference type="NCBI Taxonomy" id="1380566"/>
    <lineage>
        <taxon>Eukaryota</taxon>
        <taxon>Fungi</taxon>
        <taxon>Dikarya</taxon>
        <taxon>Ascomycota</taxon>
        <taxon>Pezizomycotina</taxon>
        <taxon>Sordariomycetes</taxon>
        <taxon>Hypocreomycetidae</taxon>
        <taxon>Hypocreales</taxon>
        <taxon>Clavicipitaceae</taxon>
        <taxon>Pochonia</taxon>
    </lineage>
</organism>
<feature type="compositionally biased region" description="Polar residues" evidence="1">
    <location>
        <begin position="1"/>
        <end position="33"/>
    </location>
</feature>
<feature type="domain" description="LITAF" evidence="2">
    <location>
        <begin position="44"/>
        <end position="102"/>
    </location>
</feature>
<sequence length="112" mass="12552">MNSALHEQSSPASGLSSTDSVMDNGPQAPNTTPGIPLDKLQPRAQWIDCPECGKRSQTVVEGRSEGMKTFMNLMWWPLPGRKHWFEKIHWSCSNCNKQLAMQKNGKDLQVLV</sequence>
<protein>
    <submittedName>
        <fullName evidence="3">LITAF-like zinc ribbon domain-containing protein</fullName>
    </submittedName>
</protein>
<dbReference type="Proteomes" id="UP000078397">
    <property type="component" value="Unassembled WGS sequence"/>
</dbReference>
<accession>A0A179F554</accession>
<gene>
    <name evidence="3" type="ORF">VFPPC_06686</name>
</gene>
<evidence type="ECO:0000313" key="3">
    <source>
        <dbReference type="EMBL" id="OAQ60558.1"/>
    </source>
</evidence>
<evidence type="ECO:0000313" key="4">
    <source>
        <dbReference type="Proteomes" id="UP000078397"/>
    </source>
</evidence>
<evidence type="ECO:0000259" key="2">
    <source>
        <dbReference type="Pfam" id="PF10601"/>
    </source>
</evidence>
<reference evidence="3 4" key="1">
    <citation type="journal article" date="2016" name="PLoS Pathog.">
        <title>Biosynthesis of antibiotic leucinostatins in bio-control fungus Purpureocillium lilacinum and their inhibition on phytophthora revealed by genome mining.</title>
        <authorList>
            <person name="Wang G."/>
            <person name="Liu Z."/>
            <person name="Lin R."/>
            <person name="Li E."/>
            <person name="Mao Z."/>
            <person name="Ling J."/>
            <person name="Yang Y."/>
            <person name="Yin W.B."/>
            <person name="Xie B."/>
        </authorList>
    </citation>
    <scope>NUCLEOTIDE SEQUENCE [LARGE SCALE GENOMIC DNA]</scope>
    <source>
        <strain evidence="3">170</strain>
    </source>
</reference>
<dbReference type="AlphaFoldDB" id="A0A179F554"/>
<keyword evidence="4" id="KW-1185">Reference proteome</keyword>
<dbReference type="EMBL" id="LSBJ02000008">
    <property type="protein sequence ID" value="OAQ60558.1"/>
    <property type="molecule type" value="Genomic_DNA"/>
</dbReference>
<comment type="caution">
    <text evidence="3">The sequence shown here is derived from an EMBL/GenBank/DDBJ whole genome shotgun (WGS) entry which is preliminary data.</text>
</comment>
<proteinExistence type="predicted"/>
<dbReference type="GeneID" id="28849673"/>